<protein>
    <submittedName>
        <fullName evidence="1">Uncharacterized protein</fullName>
    </submittedName>
</protein>
<dbReference type="AlphaFoldDB" id="A0A0E3GLU7"/>
<sequence length="257" mass="27509">MNDRDPDADQRSLLVLDFTGRRAEAPISSLDLESAGFTVQYLIQPPYPRACTARDYAAELLKRRDPSVPRPAGVLAYCMAAPIAQEVLAMEAAEPGPGIPLILFDGEPVTVEAITSEYVLAAHKLGELLGLTAAASTPEVPVDPVRLRASPEHALEDLREGLVAIGRKGGGDEALADAELIADFYLDWLAHLTAGYNADWPALPGRTVHLMSHGHTLPEPWPGGPVSATQRFASDRDGLLLDPGVRAAVLSELRRGN</sequence>
<name>A0A0E3GLU7_9BACT</name>
<accession>A0A0E3GLU7</accession>
<dbReference type="EMBL" id="KP830089">
    <property type="protein sequence ID" value="AKA59372.1"/>
    <property type="molecule type" value="Genomic_DNA"/>
</dbReference>
<evidence type="ECO:0000313" key="1">
    <source>
        <dbReference type="EMBL" id="AKA59372.1"/>
    </source>
</evidence>
<organism evidence="1">
    <name type="scientific">uncultured bacterium AB_9</name>
    <dbReference type="NCBI Taxonomy" id="1630012"/>
    <lineage>
        <taxon>Bacteria</taxon>
        <taxon>environmental samples</taxon>
    </lineage>
</organism>
<proteinExistence type="predicted"/>
<reference evidence="1" key="1">
    <citation type="journal article" date="2015" name="Proc. Natl. Acad. Sci. U.S.A.">
        <title>Multiplexed metagenome mining using short DNA sequence tags facilitates targeted discovery of epoxyketone proteasome inhibitors.</title>
        <authorList>
            <person name="Owen J.G."/>
            <person name="Charlop-Powers Z."/>
            <person name="Smith A.G."/>
            <person name="Ternei M.A."/>
            <person name="Calle P.Y."/>
            <person name="Reddy B.V."/>
            <person name="Montiel D."/>
            <person name="Brady S.F."/>
        </authorList>
    </citation>
    <scope>NUCLEOTIDE SEQUENCE</scope>
</reference>